<name>A0ABQ6R979_9STAP</name>
<accession>A0ABQ6R979</accession>
<comment type="caution">
    <text evidence="1">The sequence shown here is derived from an EMBL/GenBank/DDBJ whole genome shotgun (WGS) entry which is preliminary data.</text>
</comment>
<dbReference type="EMBL" id="SCWC02000002">
    <property type="protein sequence ID" value="KAA1039888.1"/>
    <property type="molecule type" value="Genomic_DNA"/>
</dbReference>
<evidence type="ECO:0000313" key="2">
    <source>
        <dbReference type="Proteomes" id="UP000295735"/>
    </source>
</evidence>
<dbReference type="Pfam" id="PF10899">
    <property type="entry name" value="AbiGi"/>
    <property type="match status" value="1"/>
</dbReference>
<dbReference type="RefSeq" id="WP_149458358.1">
    <property type="nucleotide sequence ID" value="NZ_SCWC02000002.1"/>
</dbReference>
<proteinExistence type="predicted"/>
<sequence length="256" mass="30397">MDNKQYYDSISSSSLNANMLIKYMKKFEYLRESLENLALSPRFSEENYKYMGLSFNGKEIKKLQVPMVCFCDIGFSRIDNHVKEYGFYGIALTKEWGLKNNITPIHYVIRNCDITNELKKVSNLANSLGYNELYSYVFNYCFYSKEIVGSQNGEIRLFSDEQEWRFIPKLSKKFTTIKQFYIADEAEYNFNHLSDAMKEIDELQLKFTIDDIKYIVVPDQTEYKKIIEVIKEINITDEEKILLYTKIRKIEESEDY</sequence>
<keyword evidence="2" id="KW-1185">Reference proteome</keyword>
<dbReference type="InterPro" id="IPR021223">
    <property type="entry name" value="AbiGi"/>
</dbReference>
<protein>
    <recommendedName>
        <fullName evidence="3">Abortive phage resistance protein AbiGi, antitoxin</fullName>
    </recommendedName>
</protein>
<organism evidence="1 2">
    <name type="scientific">Macrococcus equipercicus</name>
    <dbReference type="NCBI Taxonomy" id="69967"/>
    <lineage>
        <taxon>Bacteria</taxon>
        <taxon>Bacillati</taxon>
        <taxon>Bacillota</taxon>
        <taxon>Bacilli</taxon>
        <taxon>Bacillales</taxon>
        <taxon>Staphylococcaceae</taxon>
        <taxon>Macrococcus</taxon>
    </lineage>
</organism>
<dbReference type="Proteomes" id="UP000295735">
    <property type="component" value="Unassembled WGS sequence"/>
</dbReference>
<evidence type="ECO:0000313" key="1">
    <source>
        <dbReference type="EMBL" id="KAA1039888.1"/>
    </source>
</evidence>
<gene>
    <name evidence="1" type="ORF">ERX35_002555</name>
</gene>
<evidence type="ECO:0008006" key="3">
    <source>
        <dbReference type="Google" id="ProtNLM"/>
    </source>
</evidence>
<reference evidence="1 2" key="1">
    <citation type="submission" date="2019-09" db="EMBL/GenBank/DDBJ databases">
        <authorList>
            <person name="Mazhar S."/>
            <person name="Altermann E."/>
            <person name="Hill C."/>
            <person name="Mcauliffe O."/>
        </authorList>
    </citation>
    <scope>NUCLEOTIDE SEQUENCE [LARGE SCALE GENOMIC DNA]</scope>
    <source>
        <strain evidence="1 2">ATCC 51831</strain>
    </source>
</reference>